<accession>C8CHM8</accession>
<dbReference type="OrthoDB" id="39456at10239"/>
<protein>
    <submittedName>
        <fullName evidence="2">Uncharacterized protein</fullName>
    </submittedName>
</protein>
<keyword evidence="3" id="KW-1185">Reference proteome</keyword>
<dbReference type="GeneID" id="11468015"/>
<dbReference type="EMBL" id="GQ403789">
    <property type="protein sequence ID" value="ACV05057.1"/>
    <property type="molecule type" value="Genomic_DNA"/>
</dbReference>
<reference evidence="2 3" key="1">
    <citation type="journal article" date="2009" name="J. Virol.">
        <title>The closest relatives of icosahedral viruses of thermophilic bacteria are among viruses and plasmids of the halophilic archaea.</title>
        <authorList>
            <person name="Jalasvuori M."/>
            <person name="Jaatinen S.T."/>
            <person name="Laurinavicius S."/>
            <person name="Ahola-Iivarinen E."/>
            <person name="Kalkkinen N."/>
            <person name="Bamford D.H."/>
            <person name="Bamford J.K."/>
        </authorList>
    </citation>
    <scope>NUCLEOTIDE SEQUENCE</scope>
</reference>
<evidence type="ECO:0000256" key="1">
    <source>
        <dbReference type="SAM" id="MobiDB-lite"/>
    </source>
</evidence>
<organism evidence="2 3">
    <name type="scientific">Thermus virus P23-77</name>
    <dbReference type="NCBI Taxonomy" id="1714272"/>
    <lineage>
        <taxon>Viruses</taxon>
        <taxon>Singelaviria</taxon>
        <taxon>Helvetiavirae</taxon>
        <taxon>Dividoviricota</taxon>
        <taxon>Laserviricetes</taxon>
        <taxon>Halopanivirales</taxon>
        <taxon>Matsushitaviridae</taxon>
        <taxon>Hukuchivirus</taxon>
        <taxon>Hukuchivirus P2377</taxon>
    </lineage>
</organism>
<evidence type="ECO:0000313" key="3">
    <source>
        <dbReference type="Proteomes" id="UP000000958"/>
    </source>
</evidence>
<name>C8CHM8_9VIRU</name>
<dbReference type="Proteomes" id="UP000000958">
    <property type="component" value="Segment"/>
</dbReference>
<proteinExistence type="predicted"/>
<sequence>MVPGGWANRTAVLPPSRPVPGQEVGIFPQARRDGRHVPGAEAKGGQARYWDLSGFVWYWAGGMLTLNRGQKRIRRTSRGAEDATHAQG</sequence>
<dbReference type="KEGG" id="vg:11468015"/>
<feature type="region of interest" description="Disordered" evidence="1">
    <location>
        <begin position="1"/>
        <end position="22"/>
    </location>
</feature>
<evidence type="ECO:0000313" key="2">
    <source>
        <dbReference type="EMBL" id="ACV05057.1"/>
    </source>
</evidence>
<dbReference type="RefSeq" id="YP_003169737.1">
    <property type="nucleotide sequence ID" value="NC_013197.1"/>
</dbReference>